<sequence length="98" mass="10634">MSAHNEMNEALAVLTDKLRSLNDLVAANQFMVEALAQQGETLKQMGASGSKDMLRRQARARFNPETGTAPNAAVLAVLEEVLGRQQQSAEIIPFPVRA</sequence>
<dbReference type="RefSeq" id="WP_259970531.1">
    <property type="nucleotide sequence ID" value="NZ_CP081070.1"/>
</dbReference>
<evidence type="ECO:0000313" key="2">
    <source>
        <dbReference type="Proteomes" id="UP001058713"/>
    </source>
</evidence>
<dbReference type="AlphaFoldDB" id="A0A9Q9HEE3"/>
<gene>
    <name evidence="1" type="ORF">K3721_12140</name>
</gene>
<dbReference type="KEGG" id="lcae:K3721_12140"/>
<reference evidence="1" key="1">
    <citation type="submission" date="2021-08" db="EMBL/GenBank/DDBJ databases">
        <authorList>
            <person name="Nwanade C."/>
            <person name="Wang M."/>
            <person name="Masoudi A."/>
            <person name="Yu Z."/>
            <person name="Liu J."/>
        </authorList>
    </citation>
    <scope>NUCLEOTIDE SEQUENCE</scope>
    <source>
        <strain evidence="1">S122</strain>
    </source>
</reference>
<name>A0A9Q9HEE3_LEICA</name>
<dbReference type="EMBL" id="CP081070">
    <property type="protein sequence ID" value="UWQ52766.1"/>
    <property type="molecule type" value="Genomic_DNA"/>
</dbReference>
<organism evidence="1 2">
    <name type="scientific">Leisingera caerulea</name>
    <name type="common">Phaeobacter caeruleus</name>
    <dbReference type="NCBI Taxonomy" id="506591"/>
    <lineage>
        <taxon>Bacteria</taxon>
        <taxon>Pseudomonadati</taxon>
        <taxon>Pseudomonadota</taxon>
        <taxon>Alphaproteobacteria</taxon>
        <taxon>Rhodobacterales</taxon>
        <taxon>Roseobacteraceae</taxon>
        <taxon>Leisingera</taxon>
    </lineage>
</organism>
<dbReference type="Proteomes" id="UP001058713">
    <property type="component" value="Chromosome"/>
</dbReference>
<accession>A0A9Q9HEE3</accession>
<protein>
    <submittedName>
        <fullName evidence="1">Uncharacterized protein</fullName>
    </submittedName>
</protein>
<proteinExistence type="predicted"/>
<evidence type="ECO:0000313" key="1">
    <source>
        <dbReference type="EMBL" id="UWQ52766.1"/>
    </source>
</evidence>